<evidence type="ECO:0000313" key="15">
    <source>
        <dbReference type="Proteomes" id="UP000265750"/>
    </source>
</evidence>
<accession>A0A3A1WSI4</accession>
<dbReference type="Gene3D" id="3.30.200.210">
    <property type="match status" value="1"/>
</dbReference>
<dbReference type="Gene3D" id="3.40.50.740">
    <property type="match status" value="1"/>
</dbReference>
<dbReference type="GO" id="GO:0051539">
    <property type="term" value="F:4 iron, 4 sulfur cluster binding"/>
    <property type="evidence" value="ECO:0007669"/>
    <property type="project" value="UniProtKB-KW"/>
</dbReference>
<evidence type="ECO:0000256" key="1">
    <source>
        <dbReference type="ARBA" id="ARBA00001966"/>
    </source>
</evidence>
<dbReference type="PROSITE" id="PS51085">
    <property type="entry name" value="2FE2S_FER_2"/>
    <property type="match status" value="1"/>
</dbReference>
<dbReference type="PROSITE" id="PS51669">
    <property type="entry name" value="4FE4S_MOW_BIS_MGD"/>
    <property type="match status" value="1"/>
</dbReference>
<dbReference type="Pfam" id="PF22117">
    <property type="entry name" value="Fer4_Nqo3"/>
    <property type="match status" value="1"/>
</dbReference>
<dbReference type="PROSITE" id="PS00642">
    <property type="entry name" value="COMPLEX1_75K_2"/>
    <property type="match status" value="1"/>
</dbReference>
<evidence type="ECO:0000313" key="14">
    <source>
        <dbReference type="EMBL" id="RIY03685.1"/>
    </source>
</evidence>
<dbReference type="Pfam" id="PF00384">
    <property type="entry name" value="Molybdopterin"/>
    <property type="match status" value="1"/>
</dbReference>
<feature type="domain" description="4Fe-4S Mo/W bis-MGD-type" evidence="12">
    <location>
        <begin position="224"/>
        <end position="280"/>
    </location>
</feature>
<dbReference type="InterPro" id="IPR036010">
    <property type="entry name" value="2Fe-2S_ferredoxin-like_sf"/>
</dbReference>
<comment type="function">
    <text evidence="10">NDH-1 shuttles electrons from NADH, via FMN and iron-sulfur (Fe-S) centers, to quinones in the respiratory chain. Couples the redox reaction to proton translocation (for every two electrons transferred, four hydrogen ions are translocated across the cytoplasmic membrane), and thus conserves the redox energy in a proton gradient.</text>
</comment>
<dbReference type="RefSeq" id="WP_119538341.1">
    <property type="nucleotide sequence ID" value="NZ_QYRN01000001.1"/>
</dbReference>
<dbReference type="Proteomes" id="UP000265750">
    <property type="component" value="Unassembled WGS sequence"/>
</dbReference>
<keyword evidence="5 10" id="KW-1278">Translocase</keyword>
<dbReference type="CDD" id="cd00207">
    <property type="entry name" value="fer2"/>
    <property type="match status" value="1"/>
</dbReference>
<dbReference type="Gene3D" id="3.10.20.740">
    <property type="match status" value="1"/>
</dbReference>
<dbReference type="InterPro" id="IPR054351">
    <property type="entry name" value="NADH_UbQ_OxRdtase_ferredoxin"/>
</dbReference>
<dbReference type="EC" id="7.1.1.-" evidence="10"/>
<keyword evidence="15" id="KW-1185">Reference proteome</keyword>
<dbReference type="GO" id="GO:0008137">
    <property type="term" value="F:NADH dehydrogenase (ubiquinone) activity"/>
    <property type="evidence" value="ECO:0007669"/>
    <property type="project" value="UniProtKB-UniRule"/>
</dbReference>
<evidence type="ECO:0000256" key="3">
    <source>
        <dbReference type="ARBA" id="ARBA00022485"/>
    </source>
</evidence>
<dbReference type="PROSITE" id="PS00643">
    <property type="entry name" value="COMPLEX1_75K_3"/>
    <property type="match status" value="1"/>
</dbReference>
<reference evidence="15" key="1">
    <citation type="submission" date="2018-09" db="EMBL/GenBank/DDBJ databases">
        <authorList>
            <person name="Tuo L."/>
        </authorList>
    </citation>
    <scope>NUCLEOTIDE SEQUENCE [LARGE SCALE GENOMIC DNA]</scope>
    <source>
        <strain evidence="15">M2BS4Y-1</strain>
    </source>
</reference>
<dbReference type="Gene3D" id="3.30.70.20">
    <property type="match status" value="1"/>
</dbReference>
<dbReference type="PROSITE" id="PS51839">
    <property type="entry name" value="4FE4S_HC3"/>
    <property type="match status" value="1"/>
</dbReference>
<comment type="catalytic activity">
    <reaction evidence="9 10">
        <text>a quinone + NADH + 5 H(+)(in) = a quinol + NAD(+) + 4 H(+)(out)</text>
        <dbReference type="Rhea" id="RHEA:57888"/>
        <dbReference type="ChEBI" id="CHEBI:15378"/>
        <dbReference type="ChEBI" id="CHEBI:24646"/>
        <dbReference type="ChEBI" id="CHEBI:57540"/>
        <dbReference type="ChEBI" id="CHEBI:57945"/>
        <dbReference type="ChEBI" id="CHEBI:132124"/>
    </reaction>
</comment>
<evidence type="ECO:0000259" key="13">
    <source>
        <dbReference type="PROSITE" id="PS51839"/>
    </source>
</evidence>
<dbReference type="GO" id="GO:0051537">
    <property type="term" value="F:2 iron, 2 sulfur cluster binding"/>
    <property type="evidence" value="ECO:0007669"/>
    <property type="project" value="UniProtKB-UniRule"/>
</dbReference>
<evidence type="ECO:0000256" key="2">
    <source>
        <dbReference type="ARBA" id="ARBA00005404"/>
    </source>
</evidence>
<organism evidence="14 15">
    <name type="scientific">Aureimonas flava</name>
    <dbReference type="NCBI Taxonomy" id="2320271"/>
    <lineage>
        <taxon>Bacteria</taxon>
        <taxon>Pseudomonadati</taxon>
        <taxon>Pseudomonadota</taxon>
        <taxon>Alphaproteobacteria</taxon>
        <taxon>Hyphomicrobiales</taxon>
        <taxon>Aurantimonadaceae</taxon>
        <taxon>Aureimonas</taxon>
    </lineage>
</organism>
<dbReference type="NCBIfam" id="TIGR01973">
    <property type="entry name" value="NuoG"/>
    <property type="match status" value="1"/>
</dbReference>
<dbReference type="Pfam" id="PF10588">
    <property type="entry name" value="NADH-G_4Fe-4S_3"/>
    <property type="match status" value="1"/>
</dbReference>
<evidence type="ECO:0000256" key="10">
    <source>
        <dbReference type="RuleBase" id="RU003525"/>
    </source>
</evidence>
<dbReference type="InterPro" id="IPR050123">
    <property type="entry name" value="Prok_molybdopt-oxidoreductase"/>
</dbReference>
<keyword evidence="10" id="KW-0001">2Fe-2S</keyword>
<evidence type="ECO:0000256" key="7">
    <source>
        <dbReference type="ARBA" id="ARBA00023014"/>
    </source>
</evidence>
<dbReference type="PANTHER" id="PTHR43105:SF13">
    <property type="entry name" value="NADH-UBIQUINONE OXIDOREDUCTASE 75 KDA SUBUNIT, MITOCHONDRIAL"/>
    <property type="match status" value="1"/>
</dbReference>
<evidence type="ECO:0000259" key="12">
    <source>
        <dbReference type="PROSITE" id="PS51669"/>
    </source>
</evidence>
<evidence type="ECO:0000256" key="4">
    <source>
        <dbReference type="ARBA" id="ARBA00022723"/>
    </source>
</evidence>
<keyword evidence="8 10" id="KW-0520">NAD</keyword>
<keyword evidence="6 10" id="KW-0408">Iron</keyword>
<dbReference type="GO" id="GO:0048038">
    <property type="term" value="F:quinone binding"/>
    <property type="evidence" value="ECO:0007669"/>
    <property type="project" value="UniProtKB-UniRule"/>
</dbReference>
<keyword evidence="3 10" id="KW-0004">4Fe-4S</keyword>
<dbReference type="FunFam" id="3.10.20.740:FF:000001">
    <property type="entry name" value="NADH-quinone oxidoreductase subunit G"/>
    <property type="match status" value="1"/>
</dbReference>
<dbReference type="InterPro" id="IPR006656">
    <property type="entry name" value="Mopterin_OxRdtase"/>
</dbReference>
<evidence type="ECO:0000256" key="5">
    <source>
        <dbReference type="ARBA" id="ARBA00022967"/>
    </source>
</evidence>
<dbReference type="InterPro" id="IPR010228">
    <property type="entry name" value="NADH_UbQ_OxRdtase_Gsu"/>
</dbReference>
<comment type="caution">
    <text evidence="14">The sequence shown here is derived from an EMBL/GenBank/DDBJ whole genome shotgun (WGS) entry which is preliminary data.</text>
</comment>
<dbReference type="AlphaFoldDB" id="A0A3A1WSI4"/>
<name>A0A3A1WSI4_9HYPH</name>
<proteinExistence type="inferred from homology"/>
<dbReference type="GO" id="GO:0046872">
    <property type="term" value="F:metal ion binding"/>
    <property type="evidence" value="ECO:0007669"/>
    <property type="project" value="UniProtKB-UniRule"/>
</dbReference>
<dbReference type="Pfam" id="PF13510">
    <property type="entry name" value="Fer2_4"/>
    <property type="match status" value="1"/>
</dbReference>
<dbReference type="SUPFAM" id="SSF54862">
    <property type="entry name" value="4Fe-4S ferredoxins"/>
    <property type="match status" value="1"/>
</dbReference>
<dbReference type="Pfam" id="PF22151">
    <property type="entry name" value="Fer4_NDSU1"/>
    <property type="match status" value="1"/>
</dbReference>
<dbReference type="Pfam" id="PF09326">
    <property type="entry name" value="NADH_dhqG_C"/>
    <property type="match status" value="1"/>
</dbReference>
<keyword evidence="7 10" id="KW-0411">Iron-sulfur</keyword>
<dbReference type="InterPro" id="IPR015405">
    <property type="entry name" value="NDUFS1-like_C"/>
</dbReference>
<evidence type="ECO:0000256" key="8">
    <source>
        <dbReference type="ARBA" id="ARBA00023027"/>
    </source>
</evidence>
<keyword evidence="14" id="KW-0560">Oxidoreductase</keyword>
<feature type="domain" description="2Fe-2S ferredoxin-type" evidence="11">
    <location>
        <begin position="1"/>
        <end position="82"/>
    </location>
</feature>
<evidence type="ECO:0000256" key="9">
    <source>
        <dbReference type="ARBA" id="ARBA00047712"/>
    </source>
</evidence>
<dbReference type="GO" id="GO:0016020">
    <property type="term" value="C:membrane"/>
    <property type="evidence" value="ECO:0007669"/>
    <property type="project" value="InterPro"/>
</dbReference>
<feature type="domain" description="4Fe-4S His(Cys)3-ligated-type" evidence="13">
    <location>
        <begin position="87"/>
        <end position="126"/>
    </location>
</feature>
<evidence type="ECO:0000259" key="11">
    <source>
        <dbReference type="PROSITE" id="PS51085"/>
    </source>
</evidence>
<dbReference type="GO" id="GO:0042773">
    <property type="term" value="P:ATP synthesis coupled electron transport"/>
    <property type="evidence" value="ECO:0007669"/>
    <property type="project" value="InterPro"/>
</dbReference>
<dbReference type="PANTHER" id="PTHR43105">
    <property type="entry name" value="RESPIRATORY NITRATE REDUCTASE"/>
    <property type="match status" value="1"/>
</dbReference>
<dbReference type="SUPFAM" id="SSF53706">
    <property type="entry name" value="Formate dehydrogenase/DMSO reductase, domains 1-3"/>
    <property type="match status" value="1"/>
</dbReference>
<comment type="cofactor">
    <cofactor evidence="1 10">
        <name>[4Fe-4S] cluster</name>
        <dbReference type="ChEBI" id="CHEBI:49883"/>
    </cofactor>
</comment>
<comment type="similarity">
    <text evidence="2 10">Belongs to the complex I 75 kDa subunit family.</text>
</comment>
<sequence>MAKIKVDGNEIEVPDHYTLLQAAEEAGAEIPRFCFHERLSVAGNCRMCLIEVKGGPPKPAASCAMGVRDLRPGPNGEAPEIFTNTPMVKKAREGVMEFLLINHPLDCPICDQGGECDLQDQAMAFGVDSSRYKENKRAVEDKYIGPLVKTIMTRCIHCTRCVRFTTEVAGISELGLVGRGEDAEITTYLEQAMTSELQGNVIDLCPVGALTSRPYAFQARPWELSKTESVDVMDAVGSAIRVDTRGREVMRILPRVNDLVNEEWISDKTRFVWDGLRTQRLDRPYVRRDGRLQPASWPEAFEAIRQKLAGVAGERVGAIAGDLSAVEDMWALKGLMAQLGSANIDCRQDGAKLDPADGRASYLFNTSIVGIEEADALLIIGANPRFEAPVLNARIRKRWRRGDFPVGLVGEKVDLRYAATYLGAGPQTLSDMENANGDFFDALKNAARPMIIVGQGAISGENGADVLASVAALAREIGAVSEGWNGFNVLHTAAGRVGGLDIGFVPGEGGKTAAEMAAGGMDVLFNLSADEIEIAPGAFVVYVGTHGDRGAHRADVILPGATYTEKSGTWVNTEGRVQTGARAGFPPGDAREEWAIFRALSAVLGKALAFDTLGALRRELVAAHPVFSGEALQAADAAAITHLADRAGTPSGAAFRSGIGDFYLTNPIARASKVMAECSRLAQAEHLEAAE</sequence>
<gene>
    <name evidence="14" type="ORF">D3218_02805</name>
</gene>
<dbReference type="InterPro" id="IPR019574">
    <property type="entry name" value="NADH_UbQ_OxRdtase_Gsu_4Fe4S-bd"/>
</dbReference>
<dbReference type="CDD" id="cd02773">
    <property type="entry name" value="MopB_Res-Cmplx1_Nad11"/>
    <property type="match status" value="1"/>
</dbReference>
<comment type="cofactor">
    <cofactor evidence="10">
        <name>[2Fe-2S] cluster</name>
        <dbReference type="ChEBI" id="CHEBI:190135"/>
    </cofactor>
    <text evidence="10">Binds 1 [2Fe-2S] cluster per subunit.</text>
</comment>
<dbReference type="FunFam" id="3.30.70.20:FF:000002">
    <property type="entry name" value="NADH-ubiquinone oxidoreductase 75 kDa subunit"/>
    <property type="match status" value="1"/>
</dbReference>
<dbReference type="SMART" id="SM00929">
    <property type="entry name" value="NADH-G_4Fe-4S_3"/>
    <property type="match status" value="1"/>
</dbReference>
<dbReference type="InterPro" id="IPR001041">
    <property type="entry name" value="2Fe-2S_ferredoxin-type"/>
</dbReference>
<dbReference type="EMBL" id="QYRN01000001">
    <property type="protein sequence ID" value="RIY03685.1"/>
    <property type="molecule type" value="Genomic_DNA"/>
</dbReference>
<dbReference type="GO" id="GO:0016651">
    <property type="term" value="F:oxidoreductase activity, acting on NAD(P)H"/>
    <property type="evidence" value="ECO:0007669"/>
    <property type="project" value="InterPro"/>
</dbReference>
<protein>
    <recommendedName>
        <fullName evidence="10">NADH-quinone oxidoreductase</fullName>
        <ecNumber evidence="10">7.1.1.-</ecNumber>
    </recommendedName>
</protein>
<keyword evidence="10" id="KW-0874">Quinone</keyword>
<dbReference type="InterPro" id="IPR006963">
    <property type="entry name" value="Mopterin_OxRdtase_4Fe-4S_dom"/>
</dbReference>
<dbReference type="SUPFAM" id="SSF54292">
    <property type="entry name" value="2Fe-2S ferredoxin-like"/>
    <property type="match status" value="1"/>
</dbReference>
<keyword evidence="4 10" id="KW-0479">Metal-binding</keyword>
<dbReference type="OrthoDB" id="9816402at2"/>
<evidence type="ECO:0000256" key="6">
    <source>
        <dbReference type="ARBA" id="ARBA00023004"/>
    </source>
</evidence>
<dbReference type="InterPro" id="IPR000283">
    <property type="entry name" value="NADH_UbQ_OxRdtase_75kDa_su_CS"/>
</dbReference>
<dbReference type="FunFam" id="3.30.200.210:FF:000002">
    <property type="entry name" value="NADH-ubiquinone oxidoreductase 75 kDa subunit"/>
    <property type="match status" value="1"/>
</dbReference>